<dbReference type="InterPro" id="IPR036188">
    <property type="entry name" value="FAD/NAD-bd_sf"/>
</dbReference>
<evidence type="ECO:0000259" key="13">
    <source>
        <dbReference type="PROSITE" id="PS51379"/>
    </source>
</evidence>
<dbReference type="Pfam" id="PF21162">
    <property type="entry name" value="ETFQO_UQ-bd"/>
    <property type="match status" value="1"/>
</dbReference>
<dbReference type="EMBL" id="JAVCAP010000004">
    <property type="protein sequence ID" value="MDP8566801.1"/>
    <property type="molecule type" value="Genomic_DNA"/>
</dbReference>
<dbReference type="EC" id="1.5.5.1" evidence="12"/>
<organism evidence="14 15">
    <name type="scientific">Methylophilus aquaticus</name>
    <dbReference type="NCBI Taxonomy" id="1971610"/>
    <lineage>
        <taxon>Bacteria</taxon>
        <taxon>Pseudomonadati</taxon>
        <taxon>Pseudomonadota</taxon>
        <taxon>Betaproteobacteria</taxon>
        <taxon>Nitrosomonadales</taxon>
        <taxon>Methylophilaceae</taxon>
        <taxon>Methylophilus</taxon>
    </lineage>
</organism>
<comment type="cofactor">
    <cofactor evidence="1 12">
        <name>FAD</name>
        <dbReference type="ChEBI" id="CHEBI:57692"/>
    </cofactor>
</comment>
<evidence type="ECO:0000313" key="14">
    <source>
        <dbReference type="EMBL" id="MDP8566801.1"/>
    </source>
</evidence>
<dbReference type="InterPro" id="IPR017896">
    <property type="entry name" value="4Fe4S_Fe-S-bd"/>
</dbReference>
<dbReference type="SUPFAM" id="SSF54862">
    <property type="entry name" value="4Fe-4S ferredoxins"/>
    <property type="match status" value="1"/>
</dbReference>
<dbReference type="RefSeq" id="WP_306388507.1">
    <property type="nucleotide sequence ID" value="NZ_JAVCAP010000004.1"/>
</dbReference>
<dbReference type="SUPFAM" id="SSF51905">
    <property type="entry name" value="FAD/NAD(P)-binding domain"/>
    <property type="match status" value="1"/>
</dbReference>
<dbReference type="Proteomes" id="UP001225906">
    <property type="component" value="Unassembled WGS sequence"/>
</dbReference>
<keyword evidence="15" id="KW-1185">Reference proteome</keyword>
<evidence type="ECO:0000256" key="10">
    <source>
        <dbReference type="ARBA" id="ARBA00023014"/>
    </source>
</evidence>
<dbReference type="PRINTS" id="PR00420">
    <property type="entry name" value="RNGMNOXGNASE"/>
</dbReference>
<keyword evidence="9 12" id="KW-0408">Iron</keyword>
<keyword evidence="10 12" id="KW-0411">Iron-sulfur</keyword>
<dbReference type="InterPro" id="IPR049398">
    <property type="entry name" value="ETF-QO/FixC_UQ-bd"/>
</dbReference>
<accession>A0ABT9JRR3</accession>
<dbReference type="InterPro" id="IPR040156">
    <property type="entry name" value="ETF-QO"/>
</dbReference>
<comment type="catalytic activity">
    <reaction evidence="12">
        <text>a ubiquinone + reduced [electron-transfer flavoprotein] = a ubiquinol + oxidized [electron-transfer flavoprotein] + H(+)</text>
        <dbReference type="Rhea" id="RHEA:24052"/>
        <dbReference type="Rhea" id="RHEA-COMP:9565"/>
        <dbReference type="Rhea" id="RHEA-COMP:9566"/>
        <dbReference type="Rhea" id="RHEA-COMP:10685"/>
        <dbReference type="Rhea" id="RHEA-COMP:10686"/>
        <dbReference type="ChEBI" id="CHEBI:15378"/>
        <dbReference type="ChEBI" id="CHEBI:16389"/>
        <dbReference type="ChEBI" id="CHEBI:17976"/>
        <dbReference type="ChEBI" id="CHEBI:57692"/>
        <dbReference type="ChEBI" id="CHEBI:58307"/>
        <dbReference type="EC" id="1.5.5.1"/>
    </reaction>
</comment>
<comment type="caution">
    <text evidence="14">The sequence shown here is derived from an EMBL/GenBank/DDBJ whole genome shotgun (WGS) entry which is preliminary data.</text>
</comment>
<keyword evidence="8 12" id="KW-0560">Oxidoreductase</keyword>
<evidence type="ECO:0000256" key="9">
    <source>
        <dbReference type="ARBA" id="ARBA00023004"/>
    </source>
</evidence>
<dbReference type="Pfam" id="PF13450">
    <property type="entry name" value="NAD_binding_8"/>
    <property type="match status" value="1"/>
</dbReference>
<keyword evidence="7 12" id="KW-0249">Electron transport</keyword>
<dbReference type="PANTHER" id="PTHR10617:SF107">
    <property type="entry name" value="ELECTRON TRANSFER FLAVOPROTEIN-UBIQUINONE OXIDOREDUCTASE, MITOCHONDRIAL"/>
    <property type="match status" value="1"/>
</dbReference>
<evidence type="ECO:0000256" key="3">
    <source>
        <dbReference type="ARBA" id="ARBA00022448"/>
    </source>
</evidence>
<evidence type="ECO:0000256" key="8">
    <source>
        <dbReference type="ARBA" id="ARBA00023002"/>
    </source>
</evidence>
<proteinExistence type="predicted"/>
<evidence type="ECO:0000256" key="12">
    <source>
        <dbReference type="RuleBase" id="RU366068"/>
    </source>
</evidence>
<dbReference type="Gene3D" id="3.30.9.90">
    <property type="match status" value="1"/>
</dbReference>
<evidence type="ECO:0000256" key="5">
    <source>
        <dbReference type="ARBA" id="ARBA00022723"/>
    </source>
</evidence>
<dbReference type="Pfam" id="PF05187">
    <property type="entry name" value="Fer4_ETF_QO"/>
    <property type="match status" value="1"/>
</dbReference>
<keyword evidence="11 12" id="KW-0830">Ubiquinone</keyword>
<protein>
    <recommendedName>
        <fullName evidence="12">Electron transfer flavoprotein-ubiquinone oxidoreductase</fullName>
        <shortName evidence="12">ETF-QO</shortName>
        <ecNumber evidence="12">1.5.5.1</ecNumber>
    </recommendedName>
</protein>
<sequence length="548" mass="59631">MSRDVMEYDVLIVGAGPAGLSAAIRLKQLSQANNQELSVCVLEKGAEVGSHIFSGAVLDPKALQELFPDWQALGAPLHTPVNQDTFVVLGEEKAWPLPAWSLPPLMRNHGNYIISLGEVCRWLAGQAEALGVEIYTGFSAQSPSYDAQGRMSGVITGDMGLDKQGQPTANYTPGIEIRAKYTLVAEGTRGSLTKQLEARYGLRAASSPAKYGIGFKEVWRVKPEHHQKGLVAHTLGWPLDASTGGGGFVYHHGEHLVSVGYVVHLDYRNPYVSPFDVFQTYKTHPKLKALLQGGQRLSYGARAISEGGVQSLPEMVFPGGVLLGCSAGLVNVPKIKGTHYAMKSGMLAAESVFEGIVEGSPEVLTSYPQALRASWVWQELFAVRNVKPYLSRWGTWAGTLLGGIEMWLASWDIRLPWTLKHNAADHATLAEASQSRQPVYAKPDGVLTFDKLSSVSLCNISHDDQQPCHLKLAVADRAVRVNLPRFAGPEQYYCPAGVYEFVEQAGEKILQINAQNCIHCKTCDIKDPTQNITWVPPEGGSGPNYVSQ</sequence>
<comment type="function">
    <text evidence="2 12">Accepts electrons from ETF and reduces ubiquinone.</text>
</comment>
<evidence type="ECO:0000256" key="2">
    <source>
        <dbReference type="ARBA" id="ARBA00002819"/>
    </source>
</evidence>
<gene>
    <name evidence="14" type="ORF">Q9291_02955</name>
</gene>
<evidence type="ECO:0000256" key="6">
    <source>
        <dbReference type="ARBA" id="ARBA00022827"/>
    </source>
</evidence>
<keyword evidence="3 12" id="KW-0813">Transport</keyword>
<evidence type="ECO:0000256" key="1">
    <source>
        <dbReference type="ARBA" id="ARBA00001974"/>
    </source>
</evidence>
<keyword evidence="5 12" id="KW-0479">Metal-binding</keyword>
<keyword evidence="4 12" id="KW-0285">Flavoprotein</keyword>
<dbReference type="PANTHER" id="PTHR10617">
    <property type="entry name" value="ELECTRON TRANSFER FLAVOPROTEIN-UBIQUINONE OXIDOREDUCTASE"/>
    <property type="match status" value="1"/>
</dbReference>
<feature type="domain" description="4Fe-4S ferredoxin-type" evidence="13">
    <location>
        <begin position="508"/>
        <end position="537"/>
    </location>
</feature>
<dbReference type="GO" id="GO:0004174">
    <property type="term" value="F:electron-transferring-flavoprotein dehydrogenase activity"/>
    <property type="evidence" value="ECO:0007669"/>
    <property type="project" value="UniProtKB-EC"/>
</dbReference>
<keyword evidence="6 12" id="KW-0274">FAD</keyword>
<evidence type="ECO:0000313" key="15">
    <source>
        <dbReference type="Proteomes" id="UP001225906"/>
    </source>
</evidence>
<dbReference type="Gene3D" id="3.30.70.20">
    <property type="match status" value="1"/>
</dbReference>
<dbReference type="PROSITE" id="PS51379">
    <property type="entry name" value="4FE4S_FER_2"/>
    <property type="match status" value="1"/>
</dbReference>
<comment type="cofactor">
    <cofactor evidence="12">
        <name>[4Fe-4S] cluster</name>
        <dbReference type="ChEBI" id="CHEBI:49883"/>
    </cofactor>
    <text evidence="12">Binds 1 [4Fe-4S] cluster.</text>
</comment>
<evidence type="ECO:0000256" key="11">
    <source>
        <dbReference type="ARBA" id="ARBA00023075"/>
    </source>
</evidence>
<dbReference type="InterPro" id="IPR007859">
    <property type="entry name" value="ETF-QO/FixX_C"/>
</dbReference>
<reference evidence="15" key="1">
    <citation type="journal article" date="2019" name="Int. J. Syst. Evol. Microbiol.">
        <title>The Global Catalogue of Microorganisms (GCM) 10K type strain sequencing project: providing services to taxonomists for standard genome sequencing and annotation.</title>
        <authorList>
            <consortium name="The Broad Institute Genomics Platform"/>
            <consortium name="The Broad Institute Genome Sequencing Center for Infectious Disease"/>
            <person name="Wu L."/>
            <person name="Ma J."/>
        </authorList>
    </citation>
    <scope>NUCLEOTIDE SEQUENCE [LARGE SCALE GENOMIC DNA]</scope>
    <source>
        <strain evidence="15">VKM B-3159</strain>
    </source>
</reference>
<dbReference type="SUPFAM" id="SSF54373">
    <property type="entry name" value="FAD-linked reductases, C-terminal domain"/>
    <property type="match status" value="1"/>
</dbReference>
<name>A0ABT9JRR3_9PROT</name>
<evidence type="ECO:0000256" key="7">
    <source>
        <dbReference type="ARBA" id="ARBA00022982"/>
    </source>
</evidence>
<dbReference type="Gene3D" id="3.50.50.60">
    <property type="entry name" value="FAD/NAD(P)-binding domain"/>
    <property type="match status" value="1"/>
</dbReference>
<evidence type="ECO:0000256" key="4">
    <source>
        <dbReference type="ARBA" id="ARBA00022630"/>
    </source>
</evidence>